<dbReference type="InterPro" id="IPR051211">
    <property type="entry name" value="PG_lysyltransferase"/>
</dbReference>
<keyword evidence="4 7" id="KW-1133">Transmembrane helix</keyword>
<comment type="caution">
    <text evidence="9">The sequence shown here is derived from an EMBL/GenBank/DDBJ whole genome shotgun (WGS) entry which is preliminary data.</text>
</comment>
<feature type="domain" description="Phosphatidylglycerol lysyltransferase C-terminal" evidence="8">
    <location>
        <begin position="284"/>
        <end position="579"/>
    </location>
</feature>
<dbReference type="EMBL" id="BSTI01000001">
    <property type="protein sequence ID" value="GLY63960.1"/>
    <property type="molecule type" value="Genomic_DNA"/>
</dbReference>
<accession>A0A9W6QW05</accession>
<dbReference type="AlphaFoldDB" id="A0A9W6QW05"/>
<feature type="transmembrane region" description="Helical" evidence="7">
    <location>
        <begin position="185"/>
        <end position="207"/>
    </location>
</feature>
<feature type="transmembrane region" description="Helical" evidence="7">
    <location>
        <begin position="129"/>
        <end position="147"/>
    </location>
</feature>
<evidence type="ECO:0000256" key="1">
    <source>
        <dbReference type="ARBA" id="ARBA00004651"/>
    </source>
</evidence>
<keyword evidence="5 7" id="KW-0472">Membrane</keyword>
<evidence type="ECO:0000256" key="4">
    <source>
        <dbReference type="ARBA" id="ARBA00022989"/>
    </source>
</evidence>
<dbReference type="SUPFAM" id="SSF55729">
    <property type="entry name" value="Acyl-CoA N-acyltransferases (Nat)"/>
    <property type="match status" value="1"/>
</dbReference>
<evidence type="ECO:0000256" key="2">
    <source>
        <dbReference type="ARBA" id="ARBA00022475"/>
    </source>
</evidence>
<evidence type="ECO:0000256" key="6">
    <source>
        <dbReference type="SAM" id="MobiDB-lite"/>
    </source>
</evidence>
<evidence type="ECO:0000256" key="5">
    <source>
        <dbReference type="ARBA" id="ARBA00023136"/>
    </source>
</evidence>
<feature type="region of interest" description="Disordered" evidence="6">
    <location>
        <begin position="1"/>
        <end position="41"/>
    </location>
</feature>
<sequence>MAGRRRLDTVGEEPIAEGKGREQSDAVPDGPSAVNGSRSAAAGEERRPAVWRLTGAVSVVVITWVTRLVGLLTVLSVVLPLGRRGMRGHVAQWLTLPQEATTAAAAVAVVTGVLLMMLASGLRRRKRRAWQLTLAASLLVAVSHVGLRHLFGAPGLVSVALAVALLVNRRYFIALPDPVTGRWRAVRVFVQLVVAGLLINFTLLTVAPARLLTPLNFQDRFTESALALIGVSGPAEFHVTWLDDLVASIGLLFGLGAVLLAAYFLLRSAEPAPHLSEAEKERLRTLLARHGERDSLGYFALRDDKFVVFSKTGKAAVTYRVIAGAAVASGDPLGDSEAWPGAIEEFLDVCRRYGWVPSVMGCSELGATVWARYGLDVLEIGDEAIVDVDTFTLDGRAMRGVRQAVSRTRRAGYEVRVRQADEIDGEERAQLEALAAHWRGSDTERGFSMALGRMGDPGAVIVTAEQQGQVRGLLQFVPWGRHGLSLDVMRRDRAADNGVNELMISELLLTARERHVKHVSLNFAAFRKLMEQGQRIGAGPVARLSAKVLHWASRWVQIETLYRFNAKFQPRWLPRYLVYPGVRELPRVGVAVFEAEGLGGRSRWLMRMLRR</sequence>
<dbReference type="GO" id="GO:0005886">
    <property type="term" value="C:plasma membrane"/>
    <property type="evidence" value="ECO:0007669"/>
    <property type="project" value="UniProtKB-SubCell"/>
</dbReference>
<name>A0A9W6QW05_9PSEU</name>
<feature type="transmembrane region" description="Helical" evidence="7">
    <location>
        <begin position="56"/>
        <end position="82"/>
    </location>
</feature>
<evidence type="ECO:0000313" key="10">
    <source>
        <dbReference type="Proteomes" id="UP001165136"/>
    </source>
</evidence>
<protein>
    <recommendedName>
        <fullName evidence="8">Phosphatidylglycerol lysyltransferase C-terminal domain-containing protein</fullName>
    </recommendedName>
</protein>
<comment type="subcellular location">
    <subcellularLocation>
        <location evidence="1">Cell membrane</location>
        <topology evidence="1">Multi-pass membrane protein</topology>
    </subcellularLocation>
</comment>
<keyword evidence="10" id="KW-1185">Reference proteome</keyword>
<keyword evidence="2" id="KW-1003">Cell membrane</keyword>
<dbReference type="InterPro" id="IPR024320">
    <property type="entry name" value="LPG_synthase_C"/>
</dbReference>
<feature type="transmembrane region" description="Helical" evidence="7">
    <location>
        <begin position="102"/>
        <end position="122"/>
    </location>
</feature>
<organism evidence="9 10">
    <name type="scientific">Amycolatopsis taiwanensis</name>
    <dbReference type="NCBI Taxonomy" id="342230"/>
    <lineage>
        <taxon>Bacteria</taxon>
        <taxon>Bacillati</taxon>
        <taxon>Actinomycetota</taxon>
        <taxon>Actinomycetes</taxon>
        <taxon>Pseudonocardiales</taxon>
        <taxon>Pseudonocardiaceae</taxon>
        <taxon>Amycolatopsis</taxon>
    </lineage>
</organism>
<dbReference type="GO" id="GO:0016755">
    <property type="term" value="F:aminoacyltransferase activity"/>
    <property type="evidence" value="ECO:0007669"/>
    <property type="project" value="TreeGrafter"/>
</dbReference>
<keyword evidence="3 7" id="KW-0812">Transmembrane</keyword>
<dbReference type="PANTHER" id="PTHR34697">
    <property type="entry name" value="PHOSPHATIDYLGLYCEROL LYSYLTRANSFERASE"/>
    <property type="match status" value="1"/>
</dbReference>
<evidence type="ECO:0000259" key="8">
    <source>
        <dbReference type="Pfam" id="PF09924"/>
    </source>
</evidence>
<gene>
    <name evidence="9" type="primary">lysS</name>
    <name evidence="9" type="ORF">Atai01_05790</name>
</gene>
<feature type="transmembrane region" description="Helical" evidence="7">
    <location>
        <begin position="245"/>
        <end position="266"/>
    </location>
</feature>
<dbReference type="Pfam" id="PF09924">
    <property type="entry name" value="LPG_synthase_C"/>
    <property type="match status" value="1"/>
</dbReference>
<proteinExistence type="predicted"/>
<feature type="transmembrane region" description="Helical" evidence="7">
    <location>
        <begin position="153"/>
        <end position="173"/>
    </location>
</feature>
<dbReference type="Proteomes" id="UP001165136">
    <property type="component" value="Unassembled WGS sequence"/>
</dbReference>
<evidence type="ECO:0000256" key="3">
    <source>
        <dbReference type="ARBA" id="ARBA00022692"/>
    </source>
</evidence>
<dbReference type="GO" id="GO:0055091">
    <property type="term" value="P:phospholipid homeostasis"/>
    <property type="evidence" value="ECO:0007669"/>
    <property type="project" value="TreeGrafter"/>
</dbReference>
<dbReference type="InterPro" id="IPR016181">
    <property type="entry name" value="Acyl_CoA_acyltransferase"/>
</dbReference>
<evidence type="ECO:0000313" key="9">
    <source>
        <dbReference type="EMBL" id="GLY63960.1"/>
    </source>
</evidence>
<reference evidence="9" key="1">
    <citation type="submission" date="2023-03" db="EMBL/GenBank/DDBJ databases">
        <title>Amycolatopsis taiwanensis NBRC 103393.</title>
        <authorList>
            <person name="Ichikawa N."/>
            <person name="Sato H."/>
            <person name="Tonouchi N."/>
        </authorList>
    </citation>
    <scope>NUCLEOTIDE SEQUENCE</scope>
    <source>
        <strain evidence="9">NBRC 103393</strain>
    </source>
</reference>
<dbReference type="PANTHER" id="PTHR34697:SF2">
    <property type="entry name" value="PHOSPHATIDYLGLYCEROL LYSYLTRANSFERASE"/>
    <property type="match status" value="1"/>
</dbReference>
<evidence type="ECO:0000256" key="7">
    <source>
        <dbReference type="SAM" id="Phobius"/>
    </source>
</evidence>